<evidence type="ECO:0000259" key="2">
    <source>
        <dbReference type="Pfam" id="PF04545"/>
    </source>
</evidence>
<dbReference type="SUPFAM" id="SSF88659">
    <property type="entry name" value="Sigma3 and sigma4 domains of RNA polymerase sigma factors"/>
    <property type="match status" value="1"/>
</dbReference>
<comment type="caution">
    <text evidence="3">The sequence shown here is derived from an EMBL/GenBank/DDBJ whole genome shotgun (WGS) entry which is preliminary data.</text>
</comment>
<dbReference type="InterPro" id="IPR013324">
    <property type="entry name" value="RNA_pol_sigma_r3/r4-like"/>
</dbReference>
<organism evidence="3 4">
    <name type="scientific">Eubacterium multiforme</name>
    <dbReference type="NCBI Taxonomy" id="83339"/>
    <lineage>
        <taxon>Bacteria</taxon>
        <taxon>Bacillati</taxon>
        <taxon>Bacillota</taxon>
        <taxon>Clostridia</taxon>
        <taxon>Eubacteriales</taxon>
        <taxon>Eubacteriaceae</taxon>
        <taxon>Eubacterium</taxon>
    </lineage>
</organism>
<feature type="domain" description="RNA polymerase sigma-70 region 4" evidence="2">
    <location>
        <begin position="44"/>
        <end position="80"/>
    </location>
</feature>
<dbReference type="Gene3D" id="1.10.10.60">
    <property type="entry name" value="Homeodomain-like"/>
    <property type="match status" value="1"/>
</dbReference>
<dbReference type="RefSeq" id="WP_307484195.1">
    <property type="nucleotide sequence ID" value="NZ_JAUSUF010000002.1"/>
</dbReference>
<evidence type="ECO:0000313" key="4">
    <source>
        <dbReference type="Proteomes" id="UP001228504"/>
    </source>
</evidence>
<name>A0ABT9US56_9FIRM</name>
<gene>
    <name evidence="3" type="ORF">J2S18_001070</name>
</gene>
<dbReference type="InterPro" id="IPR007630">
    <property type="entry name" value="RNA_pol_sigma70_r4"/>
</dbReference>
<evidence type="ECO:0000256" key="1">
    <source>
        <dbReference type="SAM" id="Coils"/>
    </source>
</evidence>
<dbReference type="GO" id="GO:0003677">
    <property type="term" value="F:DNA binding"/>
    <property type="evidence" value="ECO:0007669"/>
    <property type="project" value="UniProtKB-KW"/>
</dbReference>
<dbReference type="Proteomes" id="UP001228504">
    <property type="component" value="Unassembled WGS sequence"/>
</dbReference>
<evidence type="ECO:0000313" key="3">
    <source>
        <dbReference type="EMBL" id="MDQ0149140.1"/>
    </source>
</evidence>
<sequence length="81" mass="9556">MKNEIKVLKEELERYKKLYIAALIEIENLKSKNNRGAGRKKRFTPMEEEMIKMYRFQGKTIKEIAESFKCSTGLISNIINK</sequence>
<dbReference type="EMBL" id="JAUSUF010000002">
    <property type="protein sequence ID" value="MDQ0149140.1"/>
    <property type="molecule type" value="Genomic_DNA"/>
</dbReference>
<accession>A0ABT9US56</accession>
<reference evidence="3 4" key="1">
    <citation type="submission" date="2023-07" db="EMBL/GenBank/DDBJ databases">
        <title>Genomic Encyclopedia of Type Strains, Phase IV (KMG-IV): sequencing the most valuable type-strain genomes for metagenomic binning, comparative biology and taxonomic classification.</title>
        <authorList>
            <person name="Goeker M."/>
        </authorList>
    </citation>
    <scope>NUCLEOTIDE SEQUENCE [LARGE SCALE GENOMIC DNA]</scope>
    <source>
        <strain evidence="3 4">DSM 20694</strain>
    </source>
</reference>
<keyword evidence="1" id="KW-0175">Coiled coil</keyword>
<keyword evidence="3" id="KW-0238">DNA-binding</keyword>
<protein>
    <submittedName>
        <fullName evidence="3">DNA-binding NarL/FixJ family response regulator</fullName>
    </submittedName>
</protein>
<proteinExistence type="predicted"/>
<dbReference type="Pfam" id="PF04545">
    <property type="entry name" value="Sigma70_r4"/>
    <property type="match status" value="1"/>
</dbReference>
<keyword evidence="4" id="KW-1185">Reference proteome</keyword>
<feature type="coiled-coil region" evidence="1">
    <location>
        <begin position="5"/>
        <end position="32"/>
    </location>
</feature>